<gene>
    <name evidence="8" type="ORF">BOTBODRAFT_36914</name>
</gene>
<feature type="transmembrane region" description="Helical" evidence="6">
    <location>
        <begin position="76"/>
        <end position="99"/>
    </location>
</feature>
<organism evidence="8 9">
    <name type="scientific">Botryobasidium botryosum (strain FD-172 SS1)</name>
    <dbReference type="NCBI Taxonomy" id="930990"/>
    <lineage>
        <taxon>Eukaryota</taxon>
        <taxon>Fungi</taxon>
        <taxon>Dikarya</taxon>
        <taxon>Basidiomycota</taxon>
        <taxon>Agaricomycotina</taxon>
        <taxon>Agaricomycetes</taxon>
        <taxon>Cantharellales</taxon>
        <taxon>Botryobasidiaceae</taxon>
        <taxon>Botryobasidium</taxon>
    </lineage>
</organism>
<feature type="transmembrane region" description="Helical" evidence="6">
    <location>
        <begin position="446"/>
        <end position="467"/>
    </location>
</feature>
<dbReference type="InterPro" id="IPR011701">
    <property type="entry name" value="MFS"/>
</dbReference>
<evidence type="ECO:0000256" key="4">
    <source>
        <dbReference type="ARBA" id="ARBA00023136"/>
    </source>
</evidence>
<evidence type="ECO:0000313" key="8">
    <source>
        <dbReference type="EMBL" id="KDQ09508.1"/>
    </source>
</evidence>
<dbReference type="GO" id="GO:0005886">
    <property type="term" value="C:plasma membrane"/>
    <property type="evidence" value="ECO:0007669"/>
    <property type="project" value="TreeGrafter"/>
</dbReference>
<dbReference type="HOGENOM" id="CLU_008455_11_5_1"/>
<feature type="transmembrane region" description="Helical" evidence="6">
    <location>
        <begin position="42"/>
        <end position="64"/>
    </location>
</feature>
<feature type="transmembrane region" description="Helical" evidence="6">
    <location>
        <begin position="136"/>
        <end position="154"/>
    </location>
</feature>
<reference evidence="9" key="1">
    <citation type="journal article" date="2014" name="Proc. Natl. Acad. Sci. U.S.A.">
        <title>Extensive sampling of basidiomycete genomes demonstrates inadequacy of the white-rot/brown-rot paradigm for wood decay fungi.</title>
        <authorList>
            <person name="Riley R."/>
            <person name="Salamov A.A."/>
            <person name="Brown D.W."/>
            <person name="Nagy L.G."/>
            <person name="Floudas D."/>
            <person name="Held B.W."/>
            <person name="Levasseur A."/>
            <person name="Lombard V."/>
            <person name="Morin E."/>
            <person name="Otillar R."/>
            <person name="Lindquist E.A."/>
            <person name="Sun H."/>
            <person name="LaButti K.M."/>
            <person name="Schmutz J."/>
            <person name="Jabbour D."/>
            <person name="Luo H."/>
            <person name="Baker S.E."/>
            <person name="Pisabarro A.G."/>
            <person name="Walton J.D."/>
            <person name="Blanchette R.A."/>
            <person name="Henrissat B."/>
            <person name="Martin F."/>
            <person name="Cullen D."/>
            <person name="Hibbett D.S."/>
            <person name="Grigoriev I.V."/>
        </authorList>
    </citation>
    <scope>NUCLEOTIDE SEQUENCE [LARGE SCALE GENOMIC DNA]</scope>
    <source>
        <strain evidence="9">FD-172 SS1</strain>
    </source>
</reference>
<feature type="domain" description="Major facilitator superfamily (MFS) profile" evidence="7">
    <location>
        <begin position="45"/>
        <end position="471"/>
    </location>
</feature>
<evidence type="ECO:0000313" key="9">
    <source>
        <dbReference type="Proteomes" id="UP000027195"/>
    </source>
</evidence>
<dbReference type="STRING" id="930990.A0A067M169"/>
<keyword evidence="4 6" id="KW-0472">Membrane</keyword>
<keyword evidence="3 6" id="KW-1133">Transmembrane helix</keyword>
<dbReference type="EMBL" id="KL198077">
    <property type="protein sequence ID" value="KDQ09508.1"/>
    <property type="molecule type" value="Genomic_DNA"/>
</dbReference>
<feature type="transmembrane region" description="Helical" evidence="6">
    <location>
        <begin position="111"/>
        <end position="130"/>
    </location>
</feature>
<protein>
    <recommendedName>
        <fullName evidence="7">Major facilitator superfamily (MFS) profile domain-containing protein</fullName>
    </recommendedName>
</protein>
<feature type="transmembrane region" description="Helical" evidence="6">
    <location>
        <begin position="313"/>
        <end position="333"/>
    </location>
</feature>
<feature type="transmembrane region" description="Helical" evidence="6">
    <location>
        <begin position="199"/>
        <end position="219"/>
    </location>
</feature>
<proteinExistence type="predicted"/>
<evidence type="ECO:0000259" key="7">
    <source>
        <dbReference type="PROSITE" id="PS50850"/>
    </source>
</evidence>
<accession>A0A067M169</accession>
<dbReference type="PANTHER" id="PTHR23502">
    <property type="entry name" value="MAJOR FACILITATOR SUPERFAMILY"/>
    <property type="match status" value="1"/>
</dbReference>
<evidence type="ECO:0000256" key="2">
    <source>
        <dbReference type="ARBA" id="ARBA00022692"/>
    </source>
</evidence>
<dbReference type="GO" id="GO:0022857">
    <property type="term" value="F:transmembrane transporter activity"/>
    <property type="evidence" value="ECO:0007669"/>
    <property type="project" value="InterPro"/>
</dbReference>
<evidence type="ECO:0000256" key="1">
    <source>
        <dbReference type="ARBA" id="ARBA00004141"/>
    </source>
</evidence>
<feature type="transmembrane region" description="Helical" evidence="6">
    <location>
        <begin position="422"/>
        <end position="440"/>
    </location>
</feature>
<dbReference type="InParanoid" id="A0A067M169"/>
<keyword evidence="2 6" id="KW-0812">Transmembrane</keyword>
<dbReference type="Pfam" id="PF07690">
    <property type="entry name" value="MFS_1"/>
    <property type="match status" value="1"/>
</dbReference>
<dbReference type="FunFam" id="1.20.1250.20:FF:000082">
    <property type="entry name" value="MFS multidrug transporter, putative"/>
    <property type="match status" value="1"/>
</dbReference>
<dbReference type="PROSITE" id="PS50850">
    <property type="entry name" value="MFS"/>
    <property type="match status" value="1"/>
</dbReference>
<evidence type="ECO:0000256" key="6">
    <source>
        <dbReference type="SAM" id="Phobius"/>
    </source>
</evidence>
<feature type="region of interest" description="Disordered" evidence="5">
    <location>
        <begin position="1"/>
        <end position="20"/>
    </location>
</feature>
<dbReference type="InterPro" id="IPR020846">
    <property type="entry name" value="MFS_dom"/>
</dbReference>
<feature type="transmembrane region" description="Helical" evidence="6">
    <location>
        <begin position="278"/>
        <end position="301"/>
    </location>
</feature>
<dbReference type="PANTHER" id="PTHR23502:SF7">
    <property type="entry name" value="DRUG_PROTON ANTIPORTER YHK8-RELATED"/>
    <property type="match status" value="1"/>
</dbReference>
<evidence type="ECO:0000256" key="3">
    <source>
        <dbReference type="ARBA" id="ARBA00022989"/>
    </source>
</evidence>
<feature type="transmembrane region" description="Helical" evidence="6">
    <location>
        <begin position="382"/>
        <end position="410"/>
    </location>
</feature>
<feature type="compositionally biased region" description="Low complexity" evidence="5">
    <location>
        <begin position="1"/>
        <end position="14"/>
    </location>
</feature>
<dbReference type="Gene3D" id="1.20.1250.20">
    <property type="entry name" value="MFS general substrate transporter like domains"/>
    <property type="match status" value="1"/>
</dbReference>
<sequence length="484" mass="53364">MDLPTSSKSSQKSDTSAHEKDAIEVQLDASEDPKNMSSLRKWVITLIICSAAACVTCASSMASLTLTKGIQPEFHIGYEVAVLSISLFVLGISLGPLLLGPMSEFLGRNGIYRYSYAAFTLLTFPVAFANNVAVHMIFRFLTGFTGAAFVSVSGGTMSDMFTNEAVANPMAIFTLSPFFGPVLGPVISGFINQNLNWRWTYYILIIWCSVEFALLALFVPETHVPFILKKKAQKLRAETGDPRYFAPLEKASKGIGETLKISCSRPFLLMAYEPMITLLNLWTALILAIVYLTFAAFPIIFGEVHHFNMQMTGLSFLGIGAGMVCATASQPIWNAVNRREMRKYNGTPPPESRLYTGMLGGLLVPLGLFWFAFTIYPGIHWIVPIIASAPFGAGIIFVYGSVWTFLVSTYREHSASVMASNAFVRCMLCMAFPIIARPMFRRMGNVGAMAFLAGLTLLMAPLPFFFYKYGPILRKKSRYSSNSL</sequence>
<dbReference type="SUPFAM" id="SSF103473">
    <property type="entry name" value="MFS general substrate transporter"/>
    <property type="match status" value="1"/>
</dbReference>
<evidence type="ECO:0000256" key="5">
    <source>
        <dbReference type="SAM" id="MobiDB-lite"/>
    </source>
</evidence>
<comment type="subcellular location">
    <subcellularLocation>
        <location evidence="1">Membrane</location>
        <topology evidence="1">Multi-pass membrane protein</topology>
    </subcellularLocation>
</comment>
<feature type="transmembrane region" description="Helical" evidence="6">
    <location>
        <begin position="354"/>
        <end position="376"/>
    </location>
</feature>
<dbReference type="AlphaFoldDB" id="A0A067M169"/>
<keyword evidence="9" id="KW-1185">Reference proteome</keyword>
<dbReference type="Proteomes" id="UP000027195">
    <property type="component" value="Unassembled WGS sequence"/>
</dbReference>
<feature type="transmembrane region" description="Helical" evidence="6">
    <location>
        <begin position="166"/>
        <end position="187"/>
    </location>
</feature>
<dbReference type="CDD" id="cd17323">
    <property type="entry name" value="MFS_Tpo1_MDR_like"/>
    <property type="match status" value="1"/>
</dbReference>
<dbReference type="OrthoDB" id="3561359at2759"/>
<dbReference type="InterPro" id="IPR036259">
    <property type="entry name" value="MFS_trans_sf"/>
</dbReference>
<name>A0A067M169_BOTB1</name>